<name>A0A0K3CDU7_RHOTO</name>
<evidence type="ECO:0000313" key="2">
    <source>
        <dbReference type="EMBL" id="CTR07093.1"/>
    </source>
</evidence>
<organism evidence="2 3">
    <name type="scientific">Rhodotorula toruloides</name>
    <name type="common">Yeast</name>
    <name type="synonym">Rhodosporidium toruloides</name>
    <dbReference type="NCBI Taxonomy" id="5286"/>
    <lineage>
        <taxon>Eukaryota</taxon>
        <taxon>Fungi</taxon>
        <taxon>Dikarya</taxon>
        <taxon>Basidiomycota</taxon>
        <taxon>Pucciniomycotina</taxon>
        <taxon>Microbotryomycetes</taxon>
        <taxon>Sporidiobolales</taxon>
        <taxon>Sporidiobolaceae</taxon>
        <taxon>Rhodotorula</taxon>
    </lineage>
</organism>
<feature type="non-terminal residue" evidence="2">
    <location>
        <position position="823"/>
    </location>
</feature>
<accession>A0A0K3CDU7</accession>
<reference evidence="2 3" key="1">
    <citation type="submission" date="2015-07" db="EMBL/GenBank/DDBJ databases">
        <authorList>
            <person name="Cajimat M.N.B."/>
            <person name="Milazzo M.L."/>
            <person name="Fulhorst C.F."/>
        </authorList>
    </citation>
    <scope>NUCLEOTIDE SEQUENCE [LARGE SCALE GENOMIC DNA]</scope>
    <source>
        <strain evidence="2">Single colony</strain>
    </source>
</reference>
<dbReference type="AlphaFoldDB" id="A0A0K3CDU7"/>
<feature type="region of interest" description="Disordered" evidence="1">
    <location>
        <begin position="86"/>
        <end position="168"/>
    </location>
</feature>
<feature type="compositionally biased region" description="Basic and acidic residues" evidence="1">
    <location>
        <begin position="150"/>
        <end position="168"/>
    </location>
</feature>
<evidence type="ECO:0000256" key="1">
    <source>
        <dbReference type="SAM" id="MobiDB-lite"/>
    </source>
</evidence>
<feature type="compositionally biased region" description="Acidic residues" evidence="1">
    <location>
        <begin position="128"/>
        <end position="140"/>
    </location>
</feature>
<evidence type="ECO:0000313" key="3">
    <source>
        <dbReference type="Proteomes" id="UP000199069"/>
    </source>
</evidence>
<dbReference type="Proteomes" id="UP000199069">
    <property type="component" value="Unassembled WGS sequence"/>
</dbReference>
<proteinExistence type="predicted"/>
<dbReference type="EMBL" id="CWKI01000005">
    <property type="protein sequence ID" value="CTR07093.1"/>
    <property type="molecule type" value="Genomic_DNA"/>
</dbReference>
<protein>
    <submittedName>
        <fullName evidence="2">FGENESH: predicted gene_5.499 protein</fullName>
    </submittedName>
</protein>
<gene>
    <name evidence="2" type="primary">FGENESH: predicted gene_5.499</name>
    <name evidence="2" type="ORF">BN2166_0029540</name>
</gene>
<sequence>MLDTLPNELLSAIIEHSAIRPHSAAPSWRHLARLCLVNRRITHCAQPILWRFLALALPRQRHALDQAPTHLSSLATHLHVYIHGTVPVPRVEPSEGSDPGGSEGEAEADEVAAASPAESRSGNREDAADGVDELGDDDGDSTNGSSADYSDERTVDNDSPSRKSFDSHVIRHDPLDPVKEDLGVLDKLSNVQHLWIYAATIDIEDTRDDEAEMAAFKCSTLILEFFESSVLERLTSLHITHGLLELRNLDLATPLRLVRLALGGYLYSKTDLKDLLNPRLLPNLRSLRLAPNQTCKGRVAARMIALPELEPAFLSQLDLLQIEEAGLFIPRSYLNSITPTLCGMYDDFRYVQDVQYLYLHDSSLDSFAERCNSFGLWHQPLPPMPRLEAVFLPLRKRWNTRGKSEDPLRLAWEGKGVKTIEYLAGPELEVEEWVHGEVGFGDDFVLPEFEAYIKAKRGPRQYCTSPKPAMLDKLPNELLLLIIRLALPSRETLSPKAAGRRQALLMSLSRVNKRLGSLAKPLLLQSILVGTPRQANLISKLPKTLREQVDTVVFYINTMPLEDIDPYDEDDVPDLLVGSEALDALVALPKVKHARFYDFGDFNTEYLETLYFSNCVFSFLDPQKPGGLRLTRLAFVGQIQVKSDGVEALLTTKALPHLETLRLTRFTTHSSRGWRWPWRPVADFRQLPKLVSQTNLVQADASCGPDYLPSTTADNCRLLYHLGYSSPRIRPFGGAQPSTQFIRLDAVSLDDAPDLLDRISESPDLRAAFVDRAIRPDTIKPEKRDMALALLDAVKQTPAEIIWTDSDDHAFILPEFERYIRER</sequence>
<keyword evidence="3" id="KW-1185">Reference proteome</keyword>